<accession>M2N4I9</accession>
<dbReference type="STRING" id="717646.M2N4I9"/>
<evidence type="ECO:0000313" key="6">
    <source>
        <dbReference type="Proteomes" id="UP000011761"/>
    </source>
</evidence>
<keyword evidence="6" id="KW-1185">Reference proteome</keyword>
<protein>
    <recommendedName>
        <fullName evidence="7">Dihydrodipicolinate synthase</fullName>
    </recommendedName>
</protein>
<dbReference type="Proteomes" id="UP000011761">
    <property type="component" value="Unassembled WGS sequence"/>
</dbReference>
<comment type="similarity">
    <text evidence="2">Belongs to the DapA family.</text>
</comment>
<name>M2N4I9_BAUPA</name>
<dbReference type="PANTHER" id="PTHR12128">
    <property type="entry name" value="DIHYDRODIPICOLINATE SYNTHASE"/>
    <property type="match status" value="1"/>
</dbReference>
<dbReference type="eggNOG" id="ENOG502SG3E">
    <property type="taxonomic scope" value="Eukaryota"/>
</dbReference>
<keyword evidence="1 2" id="KW-0456">Lyase</keyword>
<evidence type="ECO:0000313" key="5">
    <source>
        <dbReference type="EMBL" id="EMC93929.1"/>
    </source>
</evidence>
<evidence type="ECO:0000256" key="2">
    <source>
        <dbReference type="PIRNR" id="PIRNR001365"/>
    </source>
</evidence>
<dbReference type="RefSeq" id="XP_007678936.1">
    <property type="nucleotide sequence ID" value="XM_007680746.1"/>
</dbReference>
<reference evidence="5 6" key="1">
    <citation type="journal article" date="2012" name="PLoS Pathog.">
        <title>Diverse lifestyles and strategies of plant pathogenesis encoded in the genomes of eighteen Dothideomycetes fungi.</title>
        <authorList>
            <person name="Ohm R.A."/>
            <person name="Feau N."/>
            <person name="Henrissat B."/>
            <person name="Schoch C.L."/>
            <person name="Horwitz B.A."/>
            <person name="Barry K.W."/>
            <person name="Condon B.J."/>
            <person name="Copeland A.C."/>
            <person name="Dhillon B."/>
            <person name="Glaser F."/>
            <person name="Hesse C.N."/>
            <person name="Kosti I."/>
            <person name="LaButti K."/>
            <person name="Lindquist E.A."/>
            <person name="Lucas S."/>
            <person name="Salamov A.A."/>
            <person name="Bradshaw R.E."/>
            <person name="Ciuffetti L."/>
            <person name="Hamelin R.C."/>
            <person name="Kema G.H.J."/>
            <person name="Lawrence C."/>
            <person name="Scott J.A."/>
            <person name="Spatafora J.W."/>
            <person name="Turgeon B.G."/>
            <person name="de Wit P.J.G.M."/>
            <person name="Zhong S."/>
            <person name="Goodwin S.B."/>
            <person name="Grigoriev I.V."/>
        </authorList>
    </citation>
    <scope>NUCLEOTIDE SEQUENCE [LARGE SCALE GENOMIC DNA]</scope>
    <source>
        <strain evidence="5 6">UAMH 10762</strain>
    </source>
</reference>
<evidence type="ECO:0000256" key="3">
    <source>
        <dbReference type="PIRSR" id="PIRSR001365-1"/>
    </source>
</evidence>
<gene>
    <name evidence="5" type="ORF">BAUCODRAFT_150164</name>
</gene>
<organism evidence="5 6">
    <name type="scientific">Baudoinia panamericana (strain UAMH 10762)</name>
    <name type="common">Angels' share fungus</name>
    <name type="synonym">Baudoinia compniacensis (strain UAMH 10762)</name>
    <dbReference type="NCBI Taxonomy" id="717646"/>
    <lineage>
        <taxon>Eukaryota</taxon>
        <taxon>Fungi</taxon>
        <taxon>Dikarya</taxon>
        <taxon>Ascomycota</taxon>
        <taxon>Pezizomycotina</taxon>
        <taxon>Dothideomycetes</taxon>
        <taxon>Dothideomycetidae</taxon>
        <taxon>Mycosphaerellales</taxon>
        <taxon>Teratosphaeriaceae</taxon>
        <taxon>Baudoinia</taxon>
    </lineage>
</organism>
<dbReference type="InterPro" id="IPR002220">
    <property type="entry name" value="DapA-like"/>
</dbReference>
<feature type="active site" description="Proton donor/acceptor" evidence="3">
    <location>
        <position position="146"/>
    </location>
</feature>
<dbReference type="InterPro" id="IPR013785">
    <property type="entry name" value="Aldolase_TIM"/>
</dbReference>
<dbReference type="PIRSF" id="PIRSF001365">
    <property type="entry name" value="DHDPS"/>
    <property type="match status" value="1"/>
</dbReference>
<dbReference type="OrthoDB" id="191315at2759"/>
<evidence type="ECO:0000256" key="4">
    <source>
        <dbReference type="PIRSR" id="PIRSR001365-2"/>
    </source>
</evidence>
<feature type="binding site" evidence="4">
    <location>
        <position position="232"/>
    </location>
    <ligand>
        <name>pyruvate</name>
        <dbReference type="ChEBI" id="CHEBI:15361"/>
    </ligand>
</feature>
<dbReference type="GeneID" id="19109028"/>
<dbReference type="EMBL" id="KB445559">
    <property type="protein sequence ID" value="EMC93929.1"/>
    <property type="molecule type" value="Genomic_DNA"/>
</dbReference>
<sequence>MPSRPLPQAIYTPLPTFFDKNENIDLEALRKHVVFTASEGTIPVLAGSMGEAVHLSRDERRIITQTARSALDEAGLHKVVLVAGVGAPSTRETIILANDAAEAGANFVMVIPSGYYAGGLQADGMAALKAFYVDIAAASTVPVILYNFPAVSAGIDMSSDFILDVLRATPNVVGAKLTCASVGKITRITAVAHGPDFMAKYPRVDPHQKFEVIDGFIDILLPSVAVGAGGAISGLPNFAPRVCVRLWELCNSRRKEDQAEARRLQGLIALADGVAAGVGVAGMKQILHRRFGYGQKPRRPLLPMSEQKADELLNNHYIESLVAEERRLGGNVGA</sequence>
<evidence type="ECO:0008006" key="7">
    <source>
        <dbReference type="Google" id="ProtNLM"/>
    </source>
</evidence>
<dbReference type="GO" id="GO:0008840">
    <property type="term" value="F:4-hydroxy-tetrahydrodipicolinate synthase activity"/>
    <property type="evidence" value="ECO:0007669"/>
    <property type="project" value="TreeGrafter"/>
</dbReference>
<dbReference type="PANTHER" id="PTHR12128:SF66">
    <property type="entry name" value="4-HYDROXY-2-OXOGLUTARATE ALDOLASE, MITOCHONDRIAL"/>
    <property type="match status" value="1"/>
</dbReference>
<dbReference type="OMA" id="YTIQRLY"/>
<dbReference type="SMART" id="SM01130">
    <property type="entry name" value="DHDPS"/>
    <property type="match status" value="1"/>
</dbReference>
<dbReference type="Pfam" id="PF00701">
    <property type="entry name" value="DHDPS"/>
    <property type="match status" value="1"/>
</dbReference>
<dbReference type="AlphaFoldDB" id="M2N4I9"/>
<dbReference type="SUPFAM" id="SSF51569">
    <property type="entry name" value="Aldolase"/>
    <property type="match status" value="1"/>
</dbReference>
<dbReference type="Gene3D" id="3.20.20.70">
    <property type="entry name" value="Aldolase class I"/>
    <property type="match status" value="1"/>
</dbReference>
<feature type="active site" description="Schiff-base intermediate with substrate" evidence="3">
    <location>
        <position position="176"/>
    </location>
</feature>
<evidence type="ECO:0000256" key="1">
    <source>
        <dbReference type="ARBA" id="ARBA00023239"/>
    </source>
</evidence>
<proteinExistence type="inferred from homology"/>
<dbReference type="KEGG" id="bcom:BAUCODRAFT_150164"/>
<dbReference type="HOGENOM" id="CLU_049343_0_2_1"/>
<dbReference type="CDD" id="cd00408">
    <property type="entry name" value="DHDPS-like"/>
    <property type="match status" value="1"/>
</dbReference>